<dbReference type="SUPFAM" id="SSF53335">
    <property type="entry name" value="S-adenosyl-L-methionine-dependent methyltransferases"/>
    <property type="match status" value="1"/>
</dbReference>
<keyword evidence="3" id="KW-0949">S-adenosyl-L-methionine</keyword>
<evidence type="ECO:0000313" key="6">
    <source>
        <dbReference type="Proteomes" id="UP001501480"/>
    </source>
</evidence>
<keyword evidence="6" id="KW-1185">Reference proteome</keyword>
<keyword evidence="2" id="KW-0808">Transferase</keyword>
<evidence type="ECO:0000313" key="5">
    <source>
        <dbReference type="EMBL" id="GAA2075275.1"/>
    </source>
</evidence>
<dbReference type="PANTHER" id="PTHR43464:SF19">
    <property type="entry name" value="UBIQUINONE BIOSYNTHESIS O-METHYLTRANSFERASE, MITOCHONDRIAL"/>
    <property type="match status" value="1"/>
</dbReference>
<dbReference type="Pfam" id="PF13649">
    <property type="entry name" value="Methyltransf_25"/>
    <property type="match status" value="1"/>
</dbReference>
<evidence type="ECO:0000256" key="1">
    <source>
        <dbReference type="ARBA" id="ARBA00022603"/>
    </source>
</evidence>
<comment type="caution">
    <text evidence="5">The sequence shown here is derived from an EMBL/GenBank/DDBJ whole genome shotgun (WGS) entry which is preliminary data.</text>
</comment>
<feature type="domain" description="Methyltransferase" evidence="4">
    <location>
        <begin position="50"/>
        <end position="140"/>
    </location>
</feature>
<gene>
    <name evidence="5" type="ORF">GCM10009821_12900</name>
</gene>
<reference evidence="5 6" key="1">
    <citation type="journal article" date="2019" name="Int. J. Syst. Evol. Microbiol.">
        <title>The Global Catalogue of Microorganisms (GCM) 10K type strain sequencing project: providing services to taxonomists for standard genome sequencing and annotation.</title>
        <authorList>
            <consortium name="The Broad Institute Genomics Platform"/>
            <consortium name="The Broad Institute Genome Sequencing Center for Infectious Disease"/>
            <person name="Wu L."/>
            <person name="Ma J."/>
        </authorList>
    </citation>
    <scope>NUCLEOTIDE SEQUENCE [LARGE SCALE GENOMIC DNA]</scope>
    <source>
        <strain evidence="5 6">JCM 15749</strain>
    </source>
</reference>
<dbReference type="PANTHER" id="PTHR43464">
    <property type="entry name" value="METHYLTRANSFERASE"/>
    <property type="match status" value="1"/>
</dbReference>
<dbReference type="Gene3D" id="3.40.50.150">
    <property type="entry name" value="Vaccinia Virus protein VP39"/>
    <property type="match status" value="1"/>
</dbReference>
<dbReference type="EMBL" id="BAAAPY010000003">
    <property type="protein sequence ID" value="GAA2075275.1"/>
    <property type="molecule type" value="Genomic_DNA"/>
</dbReference>
<dbReference type="InterPro" id="IPR041698">
    <property type="entry name" value="Methyltransf_25"/>
</dbReference>
<evidence type="ECO:0000259" key="4">
    <source>
        <dbReference type="Pfam" id="PF13649"/>
    </source>
</evidence>
<dbReference type="Proteomes" id="UP001501480">
    <property type="component" value="Unassembled WGS sequence"/>
</dbReference>
<evidence type="ECO:0000256" key="2">
    <source>
        <dbReference type="ARBA" id="ARBA00022679"/>
    </source>
</evidence>
<organism evidence="5 6">
    <name type="scientific">Aeromicrobium halocynthiae</name>
    <dbReference type="NCBI Taxonomy" id="560557"/>
    <lineage>
        <taxon>Bacteria</taxon>
        <taxon>Bacillati</taxon>
        <taxon>Actinomycetota</taxon>
        <taxon>Actinomycetes</taxon>
        <taxon>Propionibacteriales</taxon>
        <taxon>Nocardioidaceae</taxon>
        <taxon>Aeromicrobium</taxon>
    </lineage>
</organism>
<proteinExistence type="predicted"/>
<accession>A0ABN2VX49</accession>
<sequence length="197" mass="21253">MDATPRWFTETDEGHSAWYVEHFRALAAEGADLEGEARFVDASLPPASRVLDAGCGPGRLGAALHARGHRVVGVDADPVLLAAAREDHVGPRWVLADLARLDLGEVFDAVVAAGNVMVFLARGSEEVVVGRLAAHVAPDGILVLGFRTDRHVTPDDVEAAATRSGLHPEHRFATWDLRPWRDDADFVIVVCRRPGTT</sequence>
<evidence type="ECO:0000256" key="3">
    <source>
        <dbReference type="ARBA" id="ARBA00022691"/>
    </source>
</evidence>
<dbReference type="GO" id="GO:0032259">
    <property type="term" value="P:methylation"/>
    <property type="evidence" value="ECO:0007669"/>
    <property type="project" value="UniProtKB-KW"/>
</dbReference>
<dbReference type="RefSeq" id="WP_344326100.1">
    <property type="nucleotide sequence ID" value="NZ_BAAAPY010000003.1"/>
</dbReference>
<dbReference type="InterPro" id="IPR029063">
    <property type="entry name" value="SAM-dependent_MTases_sf"/>
</dbReference>
<keyword evidence="1 5" id="KW-0489">Methyltransferase</keyword>
<dbReference type="CDD" id="cd02440">
    <property type="entry name" value="AdoMet_MTases"/>
    <property type="match status" value="1"/>
</dbReference>
<dbReference type="GO" id="GO:0008168">
    <property type="term" value="F:methyltransferase activity"/>
    <property type="evidence" value="ECO:0007669"/>
    <property type="project" value="UniProtKB-KW"/>
</dbReference>
<protein>
    <submittedName>
        <fullName evidence="5">Class I SAM-dependent methyltransferase</fullName>
    </submittedName>
</protein>
<name>A0ABN2VX49_9ACTN</name>